<dbReference type="PROSITE" id="PS50157">
    <property type="entry name" value="ZINC_FINGER_C2H2_2"/>
    <property type="match status" value="1"/>
</dbReference>
<keyword evidence="1" id="KW-0863">Zinc-finger</keyword>
<dbReference type="InterPro" id="IPR011990">
    <property type="entry name" value="TPR-like_helical_dom_sf"/>
</dbReference>
<dbReference type="PANTHER" id="PTHR35391:SF7">
    <property type="entry name" value="C2H2-TYPE DOMAIN-CONTAINING PROTEIN"/>
    <property type="match status" value="1"/>
</dbReference>
<dbReference type="PROSITE" id="PS00028">
    <property type="entry name" value="ZINC_FINGER_C2H2_1"/>
    <property type="match status" value="2"/>
</dbReference>
<dbReference type="SMART" id="SM00355">
    <property type="entry name" value="ZnF_C2H2"/>
    <property type="match status" value="3"/>
</dbReference>
<gene>
    <name evidence="4" type="ORF">OIDMADRAFT_143874</name>
</gene>
<keyword evidence="5" id="KW-1185">Reference proteome</keyword>
<protein>
    <recommendedName>
        <fullName evidence="3">C2H2-type domain-containing protein</fullName>
    </recommendedName>
</protein>
<dbReference type="HOGENOM" id="CLU_004786_0_0_1"/>
<organism evidence="4 5">
    <name type="scientific">Oidiodendron maius (strain Zn)</name>
    <dbReference type="NCBI Taxonomy" id="913774"/>
    <lineage>
        <taxon>Eukaryota</taxon>
        <taxon>Fungi</taxon>
        <taxon>Dikarya</taxon>
        <taxon>Ascomycota</taxon>
        <taxon>Pezizomycotina</taxon>
        <taxon>Leotiomycetes</taxon>
        <taxon>Leotiomycetes incertae sedis</taxon>
        <taxon>Myxotrichaceae</taxon>
        <taxon>Oidiodendron</taxon>
    </lineage>
</organism>
<name>A0A0C3DKQ3_OIDMZ</name>
<accession>A0A0C3DKQ3</accession>
<keyword evidence="1" id="KW-0862">Zinc</keyword>
<dbReference type="Proteomes" id="UP000054321">
    <property type="component" value="Unassembled WGS sequence"/>
</dbReference>
<dbReference type="GO" id="GO:0043531">
    <property type="term" value="F:ADP binding"/>
    <property type="evidence" value="ECO:0007669"/>
    <property type="project" value="InterPro"/>
</dbReference>
<dbReference type="Gene3D" id="3.40.50.300">
    <property type="entry name" value="P-loop containing nucleotide triphosphate hydrolases"/>
    <property type="match status" value="1"/>
</dbReference>
<reference evidence="4 5" key="1">
    <citation type="submission" date="2014-04" db="EMBL/GenBank/DDBJ databases">
        <authorList>
            <consortium name="DOE Joint Genome Institute"/>
            <person name="Kuo A."/>
            <person name="Martino E."/>
            <person name="Perotto S."/>
            <person name="Kohler A."/>
            <person name="Nagy L.G."/>
            <person name="Floudas D."/>
            <person name="Copeland A."/>
            <person name="Barry K.W."/>
            <person name="Cichocki N."/>
            <person name="Veneault-Fourrey C."/>
            <person name="LaButti K."/>
            <person name="Lindquist E.A."/>
            <person name="Lipzen A."/>
            <person name="Lundell T."/>
            <person name="Morin E."/>
            <person name="Murat C."/>
            <person name="Sun H."/>
            <person name="Tunlid A."/>
            <person name="Henrissat B."/>
            <person name="Grigoriev I.V."/>
            <person name="Hibbett D.S."/>
            <person name="Martin F."/>
            <person name="Nordberg H.P."/>
            <person name="Cantor M.N."/>
            <person name="Hua S.X."/>
        </authorList>
    </citation>
    <scope>NUCLEOTIDE SEQUENCE [LARGE SCALE GENOMIC DNA]</scope>
    <source>
        <strain evidence="4 5">Zn</strain>
    </source>
</reference>
<keyword evidence="1" id="KW-0479">Metal-binding</keyword>
<evidence type="ECO:0000313" key="5">
    <source>
        <dbReference type="Proteomes" id="UP000054321"/>
    </source>
</evidence>
<dbReference type="Pfam" id="PF00931">
    <property type="entry name" value="NB-ARC"/>
    <property type="match status" value="1"/>
</dbReference>
<evidence type="ECO:0000313" key="4">
    <source>
        <dbReference type="EMBL" id="KIN02558.1"/>
    </source>
</evidence>
<feature type="region of interest" description="Disordered" evidence="2">
    <location>
        <begin position="466"/>
        <end position="491"/>
    </location>
</feature>
<dbReference type="SUPFAM" id="SSF52540">
    <property type="entry name" value="P-loop containing nucleoside triphosphate hydrolases"/>
    <property type="match status" value="1"/>
</dbReference>
<sequence length="1332" mass="151184">MDLQMAGWKAHRDQEYRELRAKAPIAARFEDCLQFLGRLSATLTGSLPESEQIALLAEDCETKFKIWGHDAGADSRALDHALRDSSRLGEATVQLLDDLREILIHGVDEIPQRYALASDAPWAPEKVQLQDDLDSDLDPDKYLDDAVELISCLCDLLPELRRPARDKFGAGIVEDKATVDMEVALEMFPKAPEFLKERLATANSMRRQRLRALGASTIGASADHALGKFHLTTQEAPWPNLYLRYTREFFRHRRSKMANSEAGISTIASTAMDTIFSNGRFPSVLGTSVAETQDSPAPHLYVPEPPVKLNPGVSFTCPYCLFELPFDLQDMTEQTWVEHVFLDLEPYVCTFENCLHAHKTFGQREEWFNHETCEHRLQKVWVCHSPLCTKEFSSEVLFQDHLLASHGDLFQGSDLSAVLDIFKSVSPLMMRTYLCTLCQSSFRDASKLKEHVANHLEQFALTALYEEEESDDEASDDAGNEAEGSDQPGELHLGQFVAEQASLYERARSEFREVQNPQQNRLAWENLHNPDLPPRKGKGKAGWEERMNIFLEDNQVPQHYSSEAARSDDIISFNRPPRYAEFVGRKEALDSLHEVLSKPGQVYVVSGRGGIGKTATAVEYSYQFQSEYSAIFWVEAETAGGCADKYAMIASSVGLANNAEHGQAGLVSLAREYLTKSERRWLLIFDNVEDWNDIDRYIPKNMSRTCGSVLITARETSFWPQNSKNYSHVTLDIMPLEESTCLLLRSMHLSAEPDWTKHQDYALAAEASRLVGQLPLALSMVAGYVRVSCCTLDEFLETWEEREEMSKKQQKSGSVSQGIVDASIDALWDIGIGELSYKARSLLDIFSFLDPEAIQKELLMGDHTEEALGFLNSAETIRYKRMIDQLSGRKLITLKTQDDGSEIYSIHRLLQAKILADMDSNKIGDAFNHKYGETFQSALSLIRKKYPTASSIQIPEPAKWPDCEKYMLHVSSLYRIYRDYRHISRIKPSLELAQLLYNAGFHVWERQTTAYDGLSFLKCAEEILDEIQFDADGKLRADIHSIAGIYYTGAGSAFRNESVKREKAAFRIRELIYNSRPDDRESDVLLRNAASDLALCLLNKNEFEEASQLIEGCIKQYCVWGTEDDIPFEYAKYYNCNAFIHMRRANYPEAIKSLEKCVHLAAKHSTKTWQYWQYQFSLACILHQSGESQKALDVHLETLNGRLDLFGNHDQSTIFSTYAVGAMYHHVKALSTATDYLVECIESAKNSKFPEEALGRAQYHLMKILREQGIEQEEADKLEADALKTLDKYSQYTSEFLKGVDDPMTLFDDLQSIFDGRFTGQQLLRYMQSVAE</sequence>
<feature type="region of interest" description="Disordered" evidence="2">
    <location>
        <begin position="512"/>
        <end position="539"/>
    </location>
</feature>
<feature type="compositionally biased region" description="Acidic residues" evidence="2">
    <location>
        <begin position="466"/>
        <end position="484"/>
    </location>
</feature>
<dbReference type="InterPro" id="IPR013087">
    <property type="entry name" value="Znf_C2H2_type"/>
</dbReference>
<reference evidence="5" key="2">
    <citation type="submission" date="2015-01" db="EMBL/GenBank/DDBJ databases">
        <title>Evolutionary Origins and Diversification of the Mycorrhizal Mutualists.</title>
        <authorList>
            <consortium name="DOE Joint Genome Institute"/>
            <consortium name="Mycorrhizal Genomics Consortium"/>
            <person name="Kohler A."/>
            <person name="Kuo A."/>
            <person name="Nagy L.G."/>
            <person name="Floudas D."/>
            <person name="Copeland A."/>
            <person name="Barry K.W."/>
            <person name="Cichocki N."/>
            <person name="Veneault-Fourrey C."/>
            <person name="LaButti K."/>
            <person name="Lindquist E.A."/>
            <person name="Lipzen A."/>
            <person name="Lundell T."/>
            <person name="Morin E."/>
            <person name="Murat C."/>
            <person name="Riley R."/>
            <person name="Ohm R."/>
            <person name="Sun H."/>
            <person name="Tunlid A."/>
            <person name="Henrissat B."/>
            <person name="Grigoriev I.V."/>
            <person name="Hibbett D.S."/>
            <person name="Martin F."/>
        </authorList>
    </citation>
    <scope>NUCLEOTIDE SEQUENCE [LARGE SCALE GENOMIC DNA]</scope>
    <source>
        <strain evidence="5">Zn</strain>
    </source>
</reference>
<dbReference type="Gene3D" id="3.30.160.60">
    <property type="entry name" value="Classic Zinc Finger"/>
    <property type="match status" value="1"/>
</dbReference>
<feature type="domain" description="C2H2-type" evidence="3">
    <location>
        <begin position="433"/>
        <end position="460"/>
    </location>
</feature>
<dbReference type="EMBL" id="KN832874">
    <property type="protein sequence ID" value="KIN02558.1"/>
    <property type="molecule type" value="Genomic_DNA"/>
</dbReference>
<evidence type="ECO:0000259" key="3">
    <source>
        <dbReference type="PROSITE" id="PS50157"/>
    </source>
</evidence>
<dbReference type="InterPro" id="IPR002182">
    <property type="entry name" value="NB-ARC"/>
</dbReference>
<dbReference type="Pfam" id="PF25000">
    <property type="entry name" value="DUF7779"/>
    <property type="match status" value="1"/>
</dbReference>
<dbReference type="GO" id="GO:0008270">
    <property type="term" value="F:zinc ion binding"/>
    <property type="evidence" value="ECO:0007669"/>
    <property type="project" value="UniProtKB-KW"/>
</dbReference>
<dbReference type="Gene3D" id="1.25.40.10">
    <property type="entry name" value="Tetratricopeptide repeat domain"/>
    <property type="match status" value="1"/>
</dbReference>
<evidence type="ECO:0000256" key="2">
    <source>
        <dbReference type="SAM" id="MobiDB-lite"/>
    </source>
</evidence>
<evidence type="ECO:0000256" key="1">
    <source>
        <dbReference type="PROSITE-ProRule" id="PRU00042"/>
    </source>
</evidence>
<dbReference type="InterPro" id="IPR056681">
    <property type="entry name" value="DUF7779"/>
</dbReference>
<dbReference type="PANTHER" id="PTHR35391">
    <property type="entry name" value="C2H2-TYPE DOMAIN-CONTAINING PROTEIN-RELATED"/>
    <property type="match status" value="1"/>
</dbReference>
<dbReference type="STRING" id="913774.A0A0C3DKQ3"/>
<proteinExistence type="predicted"/>
<dbReference type="OrthoDB" id="6161812at2759"/>
<dbReference type="InParanoid" id="A0A0C3DKQ3"/>
<dbReference type="InterPro" id="IPR027417">
    <property type="entry name" value="P-loop_NTPase"/>
</dbReference>
<dbReference type="SUPFAM" id="SSF48452">
    <property type="entry name" value="TPR-like"/>
    <property type="match status" value="1"/>
</dbReference>